<reference evidence="1 2" key="1">
    <citation type="journal article" date="2021" name="Environ. Microbiol.">
        <title>Genetic insights into the dark matter of the mammalian gut microbiota through targeted genome reconstruction.</title>
        <authorList>
            <person name="Lugli G.A."/>
            <person name="Alessandri G."/>
            <person name="Milani C."/>
            <person name="Viappiani A."/>
            <person name="Fontana F."/>
            <person name="Tarracchini C."/>
            <person name="Mancabelli L."/>
            <person name="Argentini C."/>
            <person name="Ruiz L."/>
            <person name="Margolles A."/>
            <person name="van Sinderen D."/>
            <person name="Turroni F."/>
            <person name="Ventura M."/>
        </authorList>
    </citation>
    <scope>NUCLEOTIDE SEQUENCE [LARGE SCALE GENOMIC DNA]</scope>
    <source>
        <strain evidence="1 2">MA1</strain>
    </source>
</reference>
<evidence type="ECO:0000313" key="2">
    <source>
        <dbReference type="Proteomes" id="UP000710815"/>
    </source>
</evidence>
<proteinExistence type="predicted"/>
<reference evidence="1 2" key="2">
    <citation type="journal article" date="2021" name="Syst. Appl. Microbiol.">
        <title>Phylogenetic classification of ten novel species belonging to the genus Bifidobacterium comprising B. phasiani sp. nov., B. pongonis sp. nov., B. saguinibicoloris sp. nov., B. colobi sp. nov., B. simiiventris sp. nov., B. santillanense sp. nov., B. miconis sp. nov., B. amazonense sp. nov., B. pluvialisilvae sp. nov., and B. miconisargentati sp. nov.</title>
        <authorList>
            <person name="Lugli G.A."/>
            <person name="Calvete-Torre I."/>
            <person name="Alessandri G."/>
            <person name="Milani C."/>
            <person name="Turroni F."/>
            <person name="Laiolo P."/>
            <person name="Ossiprandi M.C."/>
            <person name="Margolles A."/>
            <person name="Ruiz L."/>
            <person name="Ventura M."/>
        </authorList>
    </citation>
    <scope>NUCLEOTIDE SEQUENCE [LARGE SCALE GENOMIC DNA]</scope>
    <source>
        <strain evidence="1 2">MA1</strain>
    </source>
</reference>
<comment type="caution">
    <text evidence="1">The sequence shown here is derived from an EMBL/GenBank/DDBJ whole genome shotgun (WGS) entry which is preliminary data.</text>
</comment>
<protein>
    <submittedName>
        <fullName evidence="1">Uncharacterized protein</fullName>
    </submittedName>
</protein>
<dbReference type="EMBL" id="JAFEJT020000007">
    <property type="protein sequence ID" value="MCH9275224.1"/>
    <property type="molecule type" value="Genomic_DNA"/>
</dbReference>
<dbReference type="RefSeq" id="WP_241513033.1">
    <property type="nucleotide sequence ID" value="NZ_JAFEJT020000007.1"/>
</dbReference>
<name>A0ABS9VTG3_9BIFI</name>
<evidence type="ECO:0000313" key="1">
    <source>
        <dbReference type="EMBL" id="MCH9275224.1"/>
    </source>
</evidence>
<organism evidence="1 2">
    <name type="scientific">Bifidobacterium amazonense</name>
    <dbReference type="NCBI Taxonomy" id="2809027"/>
    <lineage>
        <taxon>Bacteria</taxon>
        <taxon>Bacillati</taxon>
        <taxon>Actinomycetota</taxon>
        <taxon>Actinomycetes</taxon>
        <taxon>Bifidobacteriales</taxon>
        <taxon>Bifidobacteriaceae</taxon>
        <taxon>Bifidobacterium</taxon>
    </lineage>
</organism>
<accession>A0ABS9VTG3</accession>
<dbReference type="Proteomes" id="UP000710815">
    <property type="component" value="Unassembled WGS sequence"/>
</dbReference>
<keyword evidence="2" id="KW-1185">Reference proteome</keyword>
<gene>
    <name evidence="1" type="ORF">JS533_002890</name>
</gene>
<sequence length="482" mass="52599">MADSVARNAQEQLTGAWIGLINQLRIGDFIDRLAAQDLNFRDAMASMDWAVAEIDKLVVTNRGGDRGVHGFIAEVAECGIENARSMLRGQSPICRWVNDNGAADLARDGVNIQVKFVQSGGRYSLNAVLDHLKKYPDFVDDSGIYQIPKDYYGTIRRLYGMTRPEAVRLVKGADGASYSDWEKIQEYFHSTGLRIDDLEPSDFSYAEVQRDAIDGAMKARKTVLADEDRRIRESAYRASRPSMAEGAKATVIGAAMEGATTFALAVRRRAMGRGGLRELTQDDWVAIAKESGLGLAKGGVRGAGVYGLNNFTATPAAVATALMTASFGVAEQIHEFRSGAVDEAEFIRRSEMICLDSAVSALSGFLGQALIPIPVLGALVGNAVGTLMYESAKDIANKHETAVLKRHAREAHEQDLRLAGEYRKYVERSDAAMMSYLRILGKTFTIDVSVAFAGSIELARSLGVPQEEILTDMRQVDDYFLG</sequence>